<reference evidence="1" key="1">
    <citation type="submission" date="2022-04" db="EMBL/GenBank/DDBJ databases">
        <title>Tomato heritable bacteria conferring resistance against bacterial wilt.</title>
        <authorList>
            <person name="Yin J."/>
        </authorList>
    </citation>
    <scope>NUCLEOTIDE SEQUENCE</scope>
    <source>
        <strain evidence="1">Cra20</strain>
    </source>
</reference>
<gene>
    <name evidence="1" type="ORF">MZO42_04485</name>
</gene>
<dbReference type="InterPro" id="IPR027417">
    <property type="entry name" value="P-loop_NTPase"/>
</dbReference>
<dbReference type="Gene3D" id="3.40.50.300">
    <property type="entry name" value="P-loop containing nucleotide triphosphate hydrolases"/>
    <property type="match status" value="1"/>
</dbReference>
<sequence length="174" mass="20126">MAERILVIGSPGSGKSTFARQLGAQTGLPVHHLDQLYWRAGWIESEREAFRARVDAVARAPQWIIEGNYSGTLETRLARADQVILLDLSPLRCTWRILKRALTYRGKVRPEMAEGCPERFDLGFLWYVLSFRLKVLPRVEAKLEHYKGDFVWLGTPREVERFLSGERLDQYVHE</sequence>
<dbReference type="InterPro" id="IPR052922">
    <property type="entry name" value="Cytidylate_Kinase-2"/>
</dbReference>
<protein>
    <submittedName>
        <fullName evidence="1">AAA family ATPase</fullName>
    </submittedName>
</protein>
<dbReference type="PANTHER" id="PTHR37816:SF3">
    <property type="entry name" value="MODULATES DNA TOPOLOGY"/>
    <property type="match status" value="1"/>
</dbReference>
<comment type="caution">
    <text evidence="1">The sequence shown here is derived from an EMBL/GenBank/DDBJ whole genome shotgun (WGS) entry which is preliminary data.</text>
</comment>
<evidence type="ECO:0000313" key="1">
    <source>
        <dbReference type="EMBL" id="MDT8757946.1"/>
    </source>
</evidence>
<accession>A0ABU3N132</accession>
<dbReference type="PANTHER" id="PTHR37816">
    <property type="entry name" value="YALI0E33011P"/>
    <property type="match status" value="1"/>
</dbReference>
<dbReference type="SUPFAM" id="SSF52540">
    <property type="entry name" value="P-loop containing nucleoside triphosphate hydrolases"/>
    <property type="match status" value="1"/>
</dbReference>
<organism evidence="1">
    <name type="scientific">Sphingomonas psychrotolerans</name>
    <dbReference type="NCBI Taxonomy" id="1327635"/>
    <lineage>
        <taxon>Bacteria</taxon>
        <taxon>Pseudomonadati</taxon>
        <taxon>Pseudomonadota</taxon>
        <taxon>Alphaproteobacteria</taxon>
        <taxon>Sphingomonadales</taxon>
        <taxon>Sphingomonadaceae</taxon>
        <taxon>Sphingomonas</taxon>
    </lineage>
</organism>
<proteinExistence type="predicted"/>
<name>A0ABU3N132_9SPHN</name>
<dbReference type="EMBL" id="JALMLT010000001">
    <property type="protein sequence ID" value="MDT8757946.1"/>
    <property type="molecule type" value="Genomic_DNA"/>
</dbReference>